<dbReference type="Pfam" id="PF07593">
    <property type="entry name" value="UnbV_ASPIC"/>
    <property type="match status" value="1"/>
</dbReference>
<sequence length="1031" mass="110311">MDVIVLRPFGKRFTLAVLLVAFLALNFWTTSRYPSLNDKAVMSGAIQLEDPLSFEARYPVLPDHPAWRKIGYSTVNWISTNRQGMTFGVLFAAAFLTLLGYLRRHSFKGGFSNSALGMVFGAPLGVCVNCAAPIAKGLYSGGARAESTLSAMIASPTLNIVVLTMLFSLFPVYMAVTKIVLSLLVILVAVPLICRLLPAWQLQAAVGSRKALALPSPRLDSAERETLQRAVLLFVADYLSNLWFIVRTTVPLMLLAGFLGAVVATLVPASLLEGAGFGFVGLVAIAVVGTFLPVPIGFDVVATGALMNGGLAPGYVMALLFTLGIFSVYSFFIVAGAISARAALLLAGTIMVFGVLAGAGISLWHDRQSRKALEILTGFEINLVGAAHAATTMPGGTPFRQLSDGTSRITLTPTPFAARSPAGAAPFTRLEAWHLGLDKPVEFSFGDMWPPFWEGRSVAAGDYDGDGDPDLVFASSEKGLYIYGNDGSGRFTRQDVPLGALAGMAVFNAVPVDIDNDGWLDLFVATYAEGNYLLPNVGGRFDAARLARVANRDDAMLAMALSFGDIDRDGDLDLAVGNWSAGWYRRIPGEEATNRIIFNDAGRLTGEHFAELPGPPGETLSMLLSDIDLDGALDLLEGNDFEQPDIFSHGDGRGGFTPIGRNDGVIPMTTTTTMSIKTADLDNSGRPSIYIAQIAGRSSGVSRKLRMRPLEHYCDGIERSGDHASCQTNIDIKSWYKSGHSFDPGYAGKCGQMSGRYQAECRAMLVKDLAIQNHDPAVCDLIPIGAKRARTLCDIHFRPVRQPTAAELAAAIPQILRRNVLLVPARGGGYDERAEAAGLDVGGWSWDTKITDVDNDGWQDVYIVNGTWVPNEVSPSNIFFRNRGDGTFEEATSGFGLEDYLITAAAAAADIDNDGDIDFVSVPVNGPLIAFVNNSSAGNAVAFDFADEIGNRFGIGNRLTIRYGNGAMQTRELQLGGGYMSFDVPVAHFGLGAADTVDSLRIDWSTGGHIDITGPLPAGARYRISRMQAPS</sequence>
<reference evidence="10 11" key="1">
    <citation type="submission" date="2018-05" db="EMBL/GenBank/DDBJ databases">
        <title>Genomic Encyclopedia of Type Strains, Phase IV (KMG-IV): sequencing the most valuable type-strain genomes for metagenomic binning, comparative biology and taxonomic classification.</title>
        <authorList>
            <person name="Goeker M."/>
        </authorList>
    </citation>
    <scope>NUCLEOTIDE SEQUENCE [LARGE SCALE GENOMIC DNA]</scope>
    <source>
        <strain evidence="10 11">DSM 16791</strain>
    </source>
</reference>
<evidence type="ECO:0000256" key="4">
    <source>
        <dbReference type="ARBA" id="ARBA00022692"/>
    </source>
</evidence>
<evidence type="ECO:0000259" key="9">
    <source>
        <dbReference type="Pfam" id="PF07593"/>
    </source>
</evidence>
<gene>
    <name evidence="10" type="ORF">DFR52_104400</name>
</gene>
<comment type="similarity">
    <text evidence="2">Belongs to the UPF0718 family.</text>
</comment>
<dbReference type="Pfam" id="PF03773">
    <property type="entry name" value="ArsP_1"/>
    <property type="match status" value="1"/>
</dbReference>
<dbReference type="PANTHER" id="PTHR16026:SF0">
    <property type="entry name" value="CARTILAGE ACIDIC PROTEIN 1"/>
    <property type="match status" value="1"/>
</dbReference>
<dbReference type="GO" id="GO:0005886">
    <property type="term" value="C:plasma membrane"/>
    <property type="evidence" value="ECO:0007669"/>
    <property type="project" value="UniProtKB-SubCell"/>
</dbReference>
<name>A0A317PI50_9HYPH</name>
<keyword evidence="3" id="KW-1003">Cell membrane</keyword>
<dbReference type="InterPro" id="IPR005524">
    <property type="entry name" value="DUF318"/>
</dbReference>
<dbReference type="AlphaFoldDB" id="A0A317PI50"/>
<accession>A0A317PI50</accession>
<dbReference type="InterPro" id="IPR011519">
    <property type="entry name" value="UnbV_ASPIC"/>
</dbReference>
<feature type="transmembrane region" description="Helical" evidence="8">
    <location>
        <begin position="12"/>
        <end position="29"/>
    </location>
</feature>
<evidence type="ECO:0000256" key="1">
    <source>
        <dbReference type="ARBA" id="ARBA00004651"/>
    </source>
</evidence>
<feature type="transmembrane region" description="Helical" evidence="8">
    <location>
        <begin position="179"/>
        <end position="200"/>
    </location>
</feature>
<feature type="transmembrane region" description="Helical" evidence="8">
    <location>
        <begin position="274"/>
        <end position="294"/>
    </location>
</feature>
<keyword evidence="7 8" id="KW-0472">Membrane</keyword>
<dbReference type="Gene3D" id="2.130.10.130">
    <property type="entry name" value="Integrin alpha, N-terminal"/>
    <property type="match status" value="3"/>
</dbReference>
<evidence type="ECO:0000256" key="8">
    <source>
        <dbReference type="SAM" id="Phobius"/>
    </source>
</evidence>
<proteinExistence type="inferred from homology"/>
<evidence type="ECO:0000256" key="3">
    <source>
        <dbReference type="ARBA" id="ARBA00022475"/>
    </source>
</evidence>
<dbReference type="InterPro" id="IPR027039">
    <property type="entry name" value="Crtac1"/>
</dbReference>
<organism evidence="10 11">
    <name type="scientific">Hoeflea marina</name>
    <dbReference type="NCBI Taxonomy" id="274592"/>
    <lineage>
        <taxon>Bacteria</taxon>
        <taxon>Pseudomonadati</taxon>
        <taxon>Pseudomonadota</taxon>
        <taxon>Alphaproteobacteria</taxon>
        <taxon>Hyphomicrobiales</taxon>
        <taxon>Rhizobiaceae</taxon>
        <taxon>Hoeflea</taxon>
    </lineage>
</organism>
<keyword evidence="4 8" id="KW-0812">Transmembrane</keyword>
<evidence type="ECO:0000256" key="7">
    <source>
        <dbReference type="ARBA" id="ARBA00023136"/>
    </source>
</evidence>
<dbReference type="OrthoDB" id="1488578at2"/>
<keyword evidence="5" id="KW-0732">Signal</keyword>
<feature type="transmembrane region" description="Helical" evidence="8">
    <location>
        <begin position="242"/>
        <end position="267"/>
    </location>
</feature>
<keyword evidence="6 8" id="KW-1133">Transmembrane helix</keyword>
<feature type="transmembrane region" description="Helical" evidence="8">
    <location>
        <begin position="114"/>
        <end position="135"/>
    </location>
</feature>
<dbReference type="PANTHER" id="PTHR16026">
    <property type="entry name" value="CARTILAGE ACIDIC PROTEIN 1"/>
    <property type="match status" value="1"/>
</dbReference>
<evidence type="ECO:0000256" key="2">
    <source>
        <dbReference type="ARBA" id="ARBA00006386"/>
    </source>
</evidence>
<dbReference type="Pfam" id="PF13517">
    <property type="entry name" value="FG-GAP_3"/>
    <property type="match status" value="2"/>
</dbReference>
<evidence type="ECO:0000313" key="10">
    <source>
        <dbReference type="EMBL" id="PWV99108.1"/>
    </source>
</evidence>
<protein>
    <submittedName>
        <fullName evidence="10">Uncharacterized membrane protein YraQ (UPF0718 family)</fullName>
    </submittedName>
</protein>
<feature type="transmembrane region" description="Helical" evidence="8">
    <location>
        <begin position="342"/>
        <end position="364"/>
    </location>
</feature>
<feature type="domain" description="ASPIC/UnbV" evidence="9">
    <location>
        <begin position="954"/>
        <end position="1018"/>
    </location>
</feature>
<evidence type="ECO:0000313" key="11">
    <source>
        <dbReference type="Proteomes" id="UP000246352"/>
    </source>
</evidence>
<dbReference type="Proteomes" id="UP000246352">
    <property type="component" value="Unassembled WGS sequence"/>
</dbReference>
<feature type="transmembrane region" description="Helical" evidence="8">
    <location>
        <begin position="314"/>
        <end position="335"/>
    </location>
</feature>
<dbReference type="EMBL" id="QGTR01000004">
    <property type="protein sequence ID" value="PWV99108.1"/>
    <property type="molecule type" value="Genomic_DNA"/>
</dbReference>
<evidence type="ECO:0000256" key="6">
    <source>
        <dbReference type="ARBA" id="ARBA00022989"/>
    </source>
</evidence>
<comment type="subcellular location">
    <subcellularLocation>
        <location evidence="1">Cell membrane</location>
        <topology evidence="1">Multi-pass membrane protein</topology>
    </subcellularLocation>
</comment>
<comment type="caution">
    <text evidence="10">The sequence shown here is derived from an EMBL/GenBank/DDBJ whole genome shotgun (WGS) entry which is preliminary data.</text>
</comment>
<keyword evidence="11" id="KW-1185">Reference proteome</keyword>
<evidence type="ECO:0000256" key="5">
    <source>
        <dbReference type="ARBA" id="ARBA00022729"/>
    </source>
</evidence>
<dbReference type="SUPFAM" id="SSF69318">
    <property type="entry name" value="Integrin alpha N-terminal domain"/>
    <property type="match status" value="2"/>
</dbReference>
<dbReference type="InterPro" id="IPR013517">
    <property type="entry name" value="FG-GAP"/>
</dbReference>
<feature type="transmembrane region" description="Helical" evidence="8">
    <location>
        <begin position="84"/>
        <end position="102"/>
    </location>
</feature>
<dbReference type="RefSeq" id="WP_110033256.1">
    <property type="nucleotide sequence ID" value="NZ_QGTR01000004.1"/>
</dbReference>
<dbReference type="InterPro" id="IPR028994">
    <property type="entry name" value="Integrin_alpha_N"/>
</dbReference>
<feature type="transmembrane region" description="Helical" evidence="8">
    <location>
        <begin position="147"/>
        <end position="167"/>
    </location>
</feature>